<dbReference type="EMBL" id="CATNWA010016647">
    <property type="protein sequence ID" value="CAI9594278.1"/>
    <property type="molecule type" value="Genomic_DNA"/>
</dbReference>
<protein>
    <submittedName>
        <fullName evidence="1">Uncharacterized protein</fullName>
    </submittedName>
</protein>
<accession>A0ABN9FCB9</accession>
<keyword evidence="2" id="KW-1185">Reference proteome</keyword>
<comment type="caution">
    <text evidence="1">The sequence shown here is derived from an EMBL/GenBank/DDBJ whole genome shotgun (WGS) entry which is preliminary data.</text>
</comment>
<evidence type="ECO:0000313" key="2">
    <source>
        <dbReference type="Proteomes" id="UP001162483"/>
    </source>
</evidence>
<gene>
    <name evidence="1" type="ORF">SPARVUS_LOCUS11697686</name>
</gene>
<proteinExistence type="predicted"/>
<dbReference type="Proteomes" id="UP001162483">
    <property type="component" value="Unassembled WGS sequence"/>
</dbReference>
<evidence type="ECO:0000313" key="1">
    <source>
        <dbReference type="EMBL" id="CAI9594278.1"/>
    </source>
</evidence>
<sequence>MYINGRTVAVQERVAIHKRCLHFQPVRAPWECMAPQSSARCVLRIAV</sequence>
<organism evidence="1 2">
    <name type="scientific">Staurois parvus</name>
    <dbReference type="NCBI Taxonomy" id="386267"/>
    <lineage>
        <taxon>Eukaryota</taxon>
        <taxon>Metazoa</taxon>
        <taxon>Chordata</taxon>
        <taxon>Craniata</taxon>
        <taxon>Vertebrata</taxon>
        <taxon>Euteleostomi</taxon>
        <taxon>Amphibia</taxon>
        <taxon>Batrachia</taxon>
        <taxon>Anura</taxon>
        <taxon>Neobatrachia</taxon>
        <taxon>Ranoidea</taxon>
        <taxon>Ranidae</taxon>
        <taxon>Staurois</taxon>
    </lineage>
</organism>
<reference evidence="1" key="1">
    <citation type="submission" date="2023-05" db="EMBL/GenBank/DDBJ databases">
        <authorList>
            <person name="Stuckert A."/>
        </authorList>
    </citation>
    <scope>NUCLEOTIDE SEQUENCE</scope>
</reference>
<name>A0ABN9FCB9_9NEOB</name>